<feature type="transmembrane region" description="Helical" evidence="1">
    <location>
        <begin position="55"/>
        <end position="75"/>
    </location>
</feature>
<dbReference type="EMBL" id="JACHMP010000001">
    <property type="protein sequence ID" value="MBB5820468.1"/>
    <property type="molecule type" value="Genomic_DNA"/>
</dbReference>
<proteinExistence type="predicted"/>
<keyword evidence="1" id="KW-0812">Transmembrane</keyword>
<evidence type="ECO:0000313" key="3">
    <source>
        <dbReference type="Proteomes" id="UP000540685"/>
    </source>
</evidence>
<dbReference type="Proteomes" id="UP000540685">
    <property type="component" value="Unassembled WGS sequence"/>
</dbReference>
<keyword evidence="3" id="KW-1185">Reference proteome</keyword>
<keyword evidence="1" id="KW-1133">Transmembrane helix</keyword>
<name>A0A7W9MHH3_9ACTN</name>
<evidence type="ECO:0000313" key="2">
    <source>
        <dbReference type="EMBL" id="MBB5820468.1"/>
    </source>
</evidence>
<feature type="transmembrane region" description="Helical" evidence="1">
    <location>
        <begin position="31"/>
        <end position="49"/>
    </location>
</feature>
<protein>
    <submittedName>
        <fullName evidence="2">Uncharacterized protein</fullName>
    </submittedName>
</protein>
<comment type="caution">
    <text evidence="2">The sequence shown here is derived from an EMBL/GenBank/DDBJ whole genome shotgun (WGS) entry which is preliminary data.</text>
</comment>
<reference evidence="2 3" key="1">
    <citation type="submission" date="2020-08" db="EMBL/GenBank/DDBJ databases">
        <title>Sequencing the genomes of 1000 actinobacteria strains.</title>
        <authorList>
            <person name="Klenk H.-P."/>
        </authorList>
    </citation>
    <scope>NUCLEOTIDE SEQUENCE [LARGE SCALE GENOMIC DNA]</scope>
    <source>
        <strain evidence="2 3">DSM 46887</strain>
    </source>
</reference>
<evidence type="ECO:0000256" key="1">
    <source>
        <dbReference type="SAM" id="Phobius"/>
    </source>
</evidence>
<organism evidence="2 3">
    <name type="scientific">Streptosporangium becharense</name>
    <dbReference type="NCBI Taxonomy" id="1816182"/>
    <lineage>
        <taxon>Bacteria</taxon>
        <taxon>Bacillati</taxon>
        <taxon>Actinomycetota</taxon>
        <taxon>Actinomycetes</taxon>
        <taxon>Streptosporangiales</taxon>
        <taxon>Streptosporangiaceae</taxon>
        <taxon>Streptosporangium</taxon>
    </lineage>
</organism>
<dbReference type="AlphaFoldDB" id="A0A7W9MHH3"/>
<accession>A0A7W9MHH3</accession>
<sequence>MKMPHALGPARRRPFRFTLNDDGQPHPVENIMSVATLACGLIAFVTGLIPDAHVIASWAGAVGFAGGFLSQYVSATTPERSLNIVGMVGSFVGVALGIYHGGFLP</sequence>
<feature type="transmembrane region" description="Helical" evidence="1">
    <location>
        <begin position="82"/>
        <end position="102"/>
    </location>
</feature>
<keyword evidence="1" id="KW-0472">Membrane</keyword>
<gene>
    <name evidence="2" type="ORF">F4562_003530</name>
</gene>